<organism evidence="1">
    <name type="scientific">Schistocephalus solidus</name>
    <name type="common">Tapeworm</name>
    <dbReference type="NCBI Taxonomy" id="70667"/>
    <lineage>
        <taxon>Eukaryota</taxon>
        <taxon>Metazoa</taxon>
        <taxon>Spiralia</taxon>
        <taxon>Lophotrochozoa</taxon>
        <taxon>Platyhelminthes</taxon>
        <taxon>Cestoda</taxon>
        <taxon>Eucestoda</taxon>
        <taxon>Diphyllobothriidea</taxon>
        <taxon>Diphyllobothriidae</taxon>
        <taxon>Schistocephalus</taxon>
    </lineage>
</organism>
<sequence length="116" mass="13320">MTHEEPDLALRYNYAYAYNEGERGGKEVLILTKDNRVHMQRTSDNASLNHLTHFPRVNGDRMLGTVTLSLAAMCIHNARRMAGMSLSLGFSFVFSDYEHVYAFDHGYHCLTNLHRK</sequence>
<protein>
    <submittedName>
        <fullName evidence="1">Uncharacterized protein</fullName>
    </submittedName>
</protein>
<accession>A0A0X3NX27</accession>
<proteinExistence type="predicted"/>
<name>A0A0X3NX27_SCHSO</name>
<gene>
    <name evidence="1" type="ORF">TR151279</name>
</gene>
<evidence type="ECO:0000313" key="1">
    <source>
        <dbReference type="EMBL" id="JAP44115.1"/>
    </source>
</evidence>
<dbReference type="EMBL" id="GEEE01019110">
    <property type="protein sequence ID" value="JAP44115.1"/>
    <property type="molecule type" value="Transcribed_RNA"/>
</dbReference>
<dbReference type="AlphaFoldDB" id="A0A0X3NX27"/>
<reference evidence="1" key="1">
    <citation type="submission" date="2016-01" db="EMBL/GenBank/DDBJ databases">
        <title>Reference transcriptome for the parasite Schistocephalus solidus: insights into the molecular evolution of parasitism.</title>
        <authorList>
            <person name="Hebert F.O."/>
            <person name="Grambauer S."/>
            <person name="Barber I."/>
            <person name="Landry C.R."/>
            <person name="Aubin-Horth N."/>
        </authorList>
    </citation>
    <scope>NUCLEOTIDE SEQUENCE</scope>
</reference>